<dbReference type="RefSeq" id="WP_420041521.1">
    <property type="nucleotide sequence ID" value="NZ_CP128986.1"/>
</dbReference>
<evidence type="ECO:0000259" key="5">
    <source>
        <dbReference type="Pfam" id="PF05175"/>
    </source>
</evidence>
<dbReference type="CDD" id="cd02440">
    <property type="entry name" value="AdoMet_MTases"/>
    <property type="match status" value="1"/>
</dbReference>
<dbReference type="PROSITE" id="PS00092">
    <property type="entry name" value="N6_MTASE"/>
    <property type="match status" value="1"/>
</dbReference>
<keyword evidence="3 6" id="KW-0808">Transferase</keyword>
<dbReference type="EC" id="2.1.1.297" evidence="6"/>
<evidence type="ECO:0000313" key="6">
    <source>
        <dbReference type="EMBL" id="WOC12274.1"/>
    </source>
</evidence>
<evidence type="ECO:0000256" key="2">
    <source>
        <dbReference type="ARBA" id="ARBA00022603"/>
    </source>
</evidence>
<dbReference type="GO" id="GO:0003676">
    <property type="term" value="F:nucleic acid binding"/>
    <property type="evidence" value="ECO:0007669"/>
    <property type="project" value="InterPro"/>
</dbReference>
<sequence length="243" mass="25506">MITEWTAATQATDAILAGIALPRPAIVAVDGVYRPSVDSALLCKHTVTEVARAEATGRTMIELCAGSGIASIYAALAGARVTAVDDRPDATAAVADNAARNDLHVDTVLADVRTWIPPAPADLVVANPPYVPVSTVAVDDGHAWNAGHDGRAVLDPLVRHARNLVVPGGALILVHSAVAGVSATLDGLHEHGFDADVVDEVLLEFGPVMRGRTAWLATNGLIARDQSTERLIVVRAIRRLEHR</sequence>
<dbReference type="EMBL" id="CP128986">
    <property type="protein sequence ID" value="WOC12274.1"/>
    <property type="molecule type" value="Genomic_DNA"/>
</dbReference>
<name>A0AA97CUW9_9ACTN</name>
<dbReference type="PANTHER" id="PTHR45875:SF1">
    <property type="entry name" value="METHYLTRANSFERASE N6AMT1"/>
    <property type="match status" value="1"/>
</dbReference>
<evidence type="ECO:0000256" key="1">
    <source>
        <dbReference type="ARBA" id="ARBA00006149"/>
    </source>
</evidence>
<evidence type="ECO:0000256" key="4">
    <source>
        <dbReference type="ARBA" id="ARBA00022691"/>
    </source>
</evidence>
<dbReference type="InterPro" id="IPR007848">
    <property type="entry name" value="Small_mtfrase_dom"/>
</dbReference>
<proteinExistence type="inferred from homology"/>
<dbReference type="Gene3D" id="3.40.50.150">
    <property type="entry name" value="Vaccinia Virus protein VP39"/>
    <property type="match status" value="1"/>
</dbReference>
<feature type="domain" description="Methyltransferase small" evidence="5">
    <location>
        <begin position="49"/>
        <end position="186"/>
    </location>
</feature>
<reference evidence="6" key="1">
    <citation type="submission" date="2023-06" db="EMBL/GenBank/DDBJ databases">
        <title>Gordonia sp. nov. and Pseudochrobactrum sp. nov., two species isolated from the burying beetle Nicrophorus vespilloides.</title>
        <authorList>
            <person name="Poehlein A."/>
            <person name="Guzman J."/>
            <person name="Daniel R."/>
            <person name="Vilcinskas A."/>
        </authorList>
    </citation>
    <scope>NUCLEOTIDE SEQUENCE</scope>
    <source>
        <strain evidence="6">MP11Mi</strain>
    </source>
</reference>
<organism evidence="6">
    <name type="scientific">Gordonia sp. MP11Mi</name>
    <dbReference type="NCBI Taxonomy" id="3022769"/>
    <lineage>
        <taxon>Bacteria</taxon>
        <taxon>Bacillati</taxon>
        <taxon>Actinomycetota</taxon>
        <taxon>Actinomycetes</taxon>
        <taxon>Mycobacteriales</taxon>
        <taxon>Gordoniaceae</taxon>
        <taxon>Gordonia</taxon>
    </lineage>
</organism>
<gene>
    <name evidence="6" type="primary">prmC_3</name>
    <name evidence="6" type="ORF">MP11Mi_13590</name>
</gene>
<dbReference type="GO" id="GO:0032259">
    <property type="term" value="P:methylation"/>
    <property type="evidence" value="ECO:0007669"/>
    <property type="project" value="UniProtKB-KW"/>
</dbReference>
<dbReference type="InterPro" id="IPR002052">
    <property type="entry name" value="DNA_methylase_N6_adenine_CS"/>
</dbReference>
<dbReference type="GO" id="GO:0102559">
    <property type="term" value="F:peptide chain release factor N(5)-glutamine methyltransferase activity"/>
    <property type="evidence" value="ECO:0007669"/>
    <property type="project" value="UniProtKB-EC"/>
</dbReference>
<dbReference type="SUPFAM" id="SSF53335">
    <property type="entry name" value="S-adenosyl-L-methionine-dependent methyltransferases"/>
    <property type="match status" value="1"/>
</dbReference>
<dbReference type="GO" id="GO:0035657">
    <property type="term" value="C:eRF1 methyltransferase complex"/>
    <property type="evidence" value="ECO:0007669"/>
    <property type="project" value="TreeGrafter"/>
</dbReference>
<comment type="similarity">
    <text evidence="1">Belongs to the eukaryotic/archaeal PrmC-related family.</text>
</comment>
<dbReference type="InterPro" id="IPR052190">
    <property type="entry name" value="Euk-Arch_PrmC-MTase"/>
</dbReference>
<protein>
    <submittedName>
        <fullName evidence="6">Release factor glutamine methyltransferase</fullName>
        <ecNumber evidence="6">2.1.1.297</ecNumber>
    </submittedName>
</protein>
<evidence type="ECO:0000256" key="3">
    <source>
        <dbReference type="ARBA" id="ARBA00022679"/>
    </source>
</evidence>
<keyword evidence="2 6" id="KW-0489">Methyltransferase</keyword>
<dbReference type="Pfam" id="PF05175">
    <property type="entry name" value="MTS"/>
    <property type="match status" value="1"/>
</dbReference>
<dbReference type="AlphaFoldDB" id="A0AA97CUW9"/>
<accession>A0AA97CUW9</accession>
<dbReference type="InterPro" id="IPR029063">
    <property type="entry name" value="SAM-dependent_MTases_sf"/>
</dbReference>
<keyword evidence="4" id="KW-0949">S-adenosyl-L-methionine</keyword>
<dbReference type="PANTHER" id="PTHR45875">
    <property type="entry name" value="METHYLTRANSFERASE N6AMT1"/>
    <property type="match status" value="1"/>
</dbReference>